<dbReference type="InterPro" id="IPR050250">
    <property type="entry name" value="Macrolide_Exporter_MacB"/>
</dbReference>
<dbReference type="InterPro" id="IPR025857">
    <property type="entry name" value="MacB_PCD"/>
</dbReference>
<feature type="transmembrane region" description="Helical" evidence="6">
    <location>
        <begin position="433"/>
        <end position="456"/>
    </location>
</feature>
<proteinExistence type="predicted"/>
<feature type="domain" description="ABC3 transporter permease C-terminal" evidence="7">
    <location>
        <begin position="299"/>
        <end position="413"/>
    </location>
</feature>
<keyword evidence="2" id="KW-1003">Cell membrane</keyword>
<feature type="domain" description="ABC3 transporter permease C-terminal" evidence="7">
    <location>
        <begin position="683"/>
        <end position="796"/>
    </location>
</feature>
<dbReference type="PANTHER" id="PTHR30572:SF18">
    <property type="entry name" value="ABC-TYPE MACROLIDE FAMILY EXPORT SYSTEM PERMEASE COMPONENT 2"/>
    <property type="match status" value="1"/>
</dbReference>
<dbReference type="OrthoDB" id="5933722at2"/>
<evidence type="ECO:0000256" key="4">
    <source>
        <dbReference type="ARBA" id="ARBA00022989"/>
    </source>
</evidence>
<comment type="subcellular location">
    <subcellularLocation>
        <location evidence="1">Cell membrane</location>
        <topology evidence="1">Multi-pass membrane protein</topology>
    </subcellularLocation>
</comment>
<feature type="transmembrane region" description="Helical" evidence="6">
    <location>
        <begin position="385"/>
        <end position="412"/>
    </location>
</feature>
<evidence type="ECO:0000259" key="7">
    <source>
        <dbReference type="Pfam" id="PF02687"/>
    </source>
</evidence>
<keyword evidence="10" id="KW-1185">Reference proteome</keyword>
<dbReference type="Pfam" id="PF12704">
    <property type="entry name" value="MacB_PCD"/>
    <property type="match status" value="1"/>
</dbReference>
<evidence type="ECO:0000313" key="9">
    <source>
        <dbReference type="EMBL" id="PRY84652.1"/>
    </source>
</evidence>
<keyword evidence="5 6" id="KW-0472">Membrane</keyword>
<dbReference type="AlphaFoldDB" id="A0A2T0WD76"/>
<keyword evidence="4 6" id="KW-1133">Transmembrane helix</keyword>
<feature type="transmembrane region" description="Helical" evidence="6">
    <location>
        <begin position="21"/>
        <end position="45"/>
    </location>
</feature>
<evidence type="ECO:0000256" key="3">
    <source>
        <dbReference type="ARBA" id="ARBA00022692"/>
    </source>
</evidence>
<reference evidence="9 10" key="1">
    <citation type="submission" date="2018-03" db="EMBL/GenBank/DDBJ databases">
        <title>Genomic Encyclopedia of Archaeal and Bacterial Type Strains, Phase II (KMG-II): from individual species to whole genera.</title>
        <authorList>
            <person name="Goeker M."/>
        </authorList>
    </citation>
    <scope>NUCLEOTIDE SEQUENCE [LARGE SCALE GENOMIC DNA]</scope>
    <source>
        <strain evidence="9 10">DSM 27929</strain>
    </source>
</reference>
<keyword evidence="3 6" id="KW-0812">Transmembrane</keyword>
<feature type="domain" description="MacB-like periplasmic core" evidence="8">
    <location>
        <begin position="20"/>
        <end position="244"/>
    </location>
</feature>
<dbReference type="RefSeq" id="WP_106135472.1">
    <property type="nucleotide sequence ID" value="NZ_PVTR01000018.1"/>
</dbReference>
<organism evidence="9 10">
    <name type="scientific">Mongoliibacter ruber</name>
    <dbReference type="NCBI Taxonomy" id="1750599"/>
    <lineage>
        <taxon>Bacteria</taxon>
        <taxon>Pseudomonadati</taxon>
        <taxon>Bacteroidota</taxon>
        <taxon>Cytophagia</taxon>
        <taxon>Cytophagales</taxon>
        <taxon>Cyclobacteriaceae</taxon>
        <taxon>Mongoliibacter</taxon>
    </lineage>
</organism>
<accession>A0A2T0WD76</accession>
<evidence type="ECO:0000259" key="8">
    <source>
        <dbReference type="Pfam" id="PF12704"/>
    </source>
</evidence>
<dbReference type="GO" id="GO:0022857">
    <property type="term" value="F:transmembrane transporter activity"/>
    <property type="evidence" value="ECO:0007669"/>
    <property type="project" value="TreeGrafter"/>
</dbReference>
<dbReference type="PANTHER" id="PTHR30572">
    <property type="entry name" value="MEMBRANE COMPONENT OF TRANSPORTER-RELATED"/>
    <property type="match status" value="1"/>
</dbReference>
<dbReference type="Pfam" id="PF02687">
    <property type="entry name" value="FtsX"/>
    <property type="match status" value="2"/>
</dbReference>
<evidence type="ECO:0000256" key="6">
    <source>
        <dbReference type="SAM" id="Phobius"/>
    </source>
</evidence>
<feature type="transmembrane region" description="Helical" evidence="6">
    <location>
        <begin position="296"/>
        <end position="318"/>
    </location>
</feature>
<evidence type="ECO:0000256" key="1">
    <source>
        <dbReference type="ARBA" id="ARBA00004651"/>
    </source>
</evidence>
<dbReference type="Proteomes" id="UP000238157">
    <property type="component" value="Unassembled WGS sequence"/>
</dbReference>
<feature type="transmembrane region" description="Helical" evidence="6">
    <location>
        <begin position="680"/>
        <end position="705"/>
    </location>
</feature>
<protein>
    <submittedName>
        <fullName evidence="9">FtsX-like permease family protein</fullName>
    </submittedName>
</protein>
<evidence type="ECO:0000313" key="10">
    <source>
        <dbReference type="Proteomes" id="UP000238157"/>
    </source>
</evidence>
<evidence type="ECO:0000256" key="2">
    <source>
        <dbReference type="ARBA" id="ARBA00022475"/>
    </source>
</evidence>
<evidence type="ECO:0000256" key="5">
    <source>
        <dbReference type="ARBA" id="ARBA00023136"/>
    </source>
</evidence>
<dbReference type="InterPro" id="IPR003838">
    <property type="entry name" value="ABC3_permease_C"/>
</dbReference>
<feature type="transmembrane region" description="Helical" evidence="6">
    <location>
        <begin position="339"/>
        <end position="365"/>
    </location>
</feature>
<sequence>MLYNYILIAIRNIKRNKLRTLVHVLGLSMGIAICLVIFNVVWHAYSFDRFHTDSERIFRINTMEEWDSGNIFQTSGTNGPLGEVIDEELSFIEEKGRLYVLYETMVILPEQNKVIGRSDKVAFSNPGFFKIFQREWLSGNPQTALQEPNTAVITASSLQKYFPGLAANEVLGKEILWIDASDSIYAQVQGVVKDYSENTDFIFTDFISFSTISQKGKADWYGLHSWTNLNTSSQLFVKIGENSDKSNLDEGLAILAKKYFDDQESHPEFIGEPLAEMHFSENFDDTTISKTLLNGLVYIGIIILLLACLNFINLETALAINKAKEVGIRKTLGSNRSQLVMQFLNETFVLVLIASAFSLFLAELIKTYFSEYLPTNFDPSFLSPMSLMFLGLIAVIITLISGLYPGFVLASYQPQRALKGELMHEHGFSIGVFLRKNLAVLQFTASITFIIMVLVLTSQLKYISSQPLGFEKEAVMYTNLPFMGERSQRELLAERMRNESFVSGVSLSNNLVSSNSIWTSDAYVMVDSVEQQMNVHVMNVDSAFVSVNGIPLLAGRKPHNVGDEILVNRNFLKAMGATDPSDIIGQTINFRAESNTIVGVVENFNARNLKEEIMPMVLIYQPDYYYLLTAKVSSQQNLSYAKERLEAMVEEVFPYDASGFNFIDEVLEGFYDVDRKIQGVLGFAAGIAILISILGLFGLSSFTIAQRSKEVSIRKVMGADILQIISLVSKQYVWLVLVSFVLAAYPAYYLSNMWLQEYAYRIEMPYLLFVGVGFGVLVLALLVVGFHSLGVAKTNPAEILKSE</sequence>
<feature type="transmembrane region" description="Helical" evidence="6">
    <location>
        <begin position="766"/>
        <end position="786"/>
    </location>
</feature>
<name>A0A2T0WD76_9BACT</name>
<dbReference type="GO" id="GO:0005886">
    <property type="term" value="C:plasma membrane"/>
    <property type="evidence" value="ECO:0007669"/>
    <property type="project" value="UniProtKB-SubCell"/>
</dbReference>
<dbReference type="EMBL" id="PVTR01000018">
    <property type="protein sequence ID" value="PRY84652.1"/>
    <property type="molecule type" value="Genomic_DNA"/>
</dbReference>
<feature type="transmembrane region" description="Helical" evidence="6">
    <location>
        <begin position="732"/>
        <end position="751"/>
    </location>
</feature>
<gene>
    <name evidence="9" type="ORF">CLW00_11835</name>
</gene>
<comment type="caution">
    <text evidence="9">The sequence shown here is derived from an EMBL/GenBank/DDBJ whole genome shotgun (WGS) entry which is preliminary data.</text>
</comment>